<reference evidence="1 2" key="1">
    <citation type="submission" date="2015-11" db="EMBL/GenBank/DDBJ databases">
        <title>Expanding the genomic diversity of Burkholderia species for the development of highly accurate diagnostics.</title>
        <authorList>
            <person name="Sahl J."/>
            <person name="Keim P."/>
            <person name="Wagner D."/>
        </authorList>
    </citation>
    <scope>NUCLEOTIDE SEQUENCE [LARGE SCALE GENOMIC DNA]</scope>
    <source>
        <strain evidence="1 2">MSMB1960WGS</strain>
    </source>
</reference>
<gene>
    <name evidence="1" type="ORF">WT44_04630</name>
</gene>
<dbReference type="STRING" id="1503054.WT74_13870"/>
<dbReference type="Pfam" id="PF00857">
    <property type="entry name" value="Isochorismatase"/>
    <property type="match status" value="1"/>
</dbReference>
<dbReference type="InterPro" id="IPR000868">
    <property type="entry name" value="Isochorismatase-like_dom"/>
</dbReference>
<organism evidence="1">
    <name type="scientific">Burkholderia stagnalis</name>
    <dbReference type="NCBI Taxonomy" id="1503054"/>
    <lineage>
        <taxon>Bacteria</taxon>
        <taxon>Pseudomonadati</taxon>
        <taxon>Pseudomonadota</taxon>
        <taxon>Betaproteobacteria</taxon>
        <taxon>Burkholderiales</taxon>
        <taxon>Burkholderiaceae</taxon>
        <taxon>Burkholderia</taxon>
        <taxon>Burkholderia cepacia complex</taxon>
    </lineage>
</organism>
<dbReference type="Gene3D" id="3.40.50.850">
    <property type="entry name" value="Isochorismatase-like"/>
    <property type="match status" value="1"/>
</dbReference>
<accession>A0A125JSM7</accession>
<dbReference type="KEGG" id="bstg:WT74_13870"/>
<proteinExistence type="predicted"/>
<dbReference type="SUPFAM" id="SSF52499">
    <property type="entry name" value="Isochorismatase-like hydrolases"/>
    <property type="match status" value="1"/>
</dbReference>
<dbReference type="PANTHER" id="PTHR43540">
    <property type="entry name" value="PEROXYUREIDOACRYLATE/UREIDOACRYLATE AMIDOHYDROLASE-RELATED"/>
    <property type="match status" value="1"/>
</dbReference>
<sequence>MHRIALPTAPRRGGAARPNLENAMTKPASRRALIVIDVQNEYVTGDLPIEYPSVDASLANIGRAIDAAHAAGVPVIVVQHVAPAGAPIFAPGTDGVALHPVVASRPYAHRIEKAHASAFAGTDLAAWLDAHGIDTLAVAGYMTHNCNASTVYHAAHAGLGVEYLEDATGAVPYENAAGAASAEEIHRAFTVVFQSNFAAVMSTDAWIAGLAGGAMPARDSVSGSNRRARARRAEAA</sequence>
<evidence type="ECO:0000313" key="2">
    <source>
        <dbReference type="Proteomes" id="UP000068603"/>
    </source>
</evidence>
<evidence type="ECO:0000313" key="1">
    <source>
        <dbReference type="EMBL" id="KWA66968.1"/>
    </source>
</evidence>
<dbReference type="AlphaFoldDB" id="A0A125JSM7"/>
<comment type="caution">
    <text evidence="1">The sequence shown here is derived from an EMBL/GenBank/DDBJ whole genome shotgun (WGS) entry which is preliminary data.</text>
</comment>
<dbReference type="Proteomes" id="UP000068603">
    <property type="component" value="Unassembled WGS sequence"/>
</dbReference>
<protein>
    <submittedName>
        <fullName evidence="1">Isochorismatase</fullName>
    </submittedName>
</protein>
<dbReference type="InterPro" id="IPR036380">
    <property type="entry name" value="Isochorismatase-like_sf"/>
</dbReference>
<dbReference type="InterPro" id="IPR050272">
    <property type="entry name" value="Isochorismatase-like_hydrls"/>
</dbReference>
<dbReference type="PANTHER" id="PTHR43540:SF6">
    <property type="entry name" value="ISOCHORISMATASE-LIKE DOMAIN-CONTAINING PROTEIN"/>
    <property type="match status" value="1"/>
</dbReference>
<name>A0A125JSM7_9BURK</name>
<dbReference type="CDD" id="cd01014">
    <property type="entry name" value="nicotinamidase_related"/>
    <property type="match status" value="1"/>
</dbReference>
<dbReference type="EMBL" id="LPHB01000018">
    <property type="protein sequence ID" value="KWA66968.1"/>
    <property type="molecule type" value="Genomic_DNA"/>
</dbReference>